<keyword evidence="3 9" id="KW-0418">Kinase</keyword>
<dbReference type="Proteomes" id="UP000324974">
    <property type="component" value="Chromosome"/>
</dbReference>
<keyword evidence="1" id="KW-0808">Transferase</keyword>
<keyword evidence="2 5" id="KW-0547">Nucleotide-binding</keyword>
<feature type="transmembrane region" description="Helical" evidence="7">
    <location>
        <begin position="747"/>
        <end position="769"/>
    </location>
</feature>
<evidence type="ECO:0000256" key="2">
    <source>
        <dbReference type="ARBA" id="ARBA00022741"/>
    </source>
</evidence>
<dbReference type="InterPro" id="IPR000719">
    <property type="entry name" value="Prot_kinase_dom"/>
</dbReference>
<dbReference type="PROSITE" id="PS00108">
    <property type="entry name" value="PROTEIN_KINASE_ST"/>
    <property type="match status" value="1"/>
</dbReference>
<protein>
    <submittedName>
        <fullName evidence="9">Serine/threonine protein kinase</fullName>
    </submittedName>
</protein>
<feature type="transmembrane region" description="Helical" evidence="7">
    <location>
        <begin position="369"/>
        <end position="390"/>
    </location>
</feature>
<dbReference type="PANTHER" id="PTHR24348">
    <property type="entry name" value="SERINE/THREONINE-PROTEIN KINASE UNC-51-RELATED"/>
    <property type="match status" value="1"/>
</dbReference>
<dbReference type="GO" id="GO:0000407">
    <property type="term" value="C:phagophore assembly site"/>
    <property type="evidence" value="ECO:0007669"/>
    <property type="project" value="TreeGrafter"/>
</dbReference>
<dbReference type="SMART" id="SM00220">
    <property type="entry name" value="S_TKc"/>
    <property type="match status" value="1"/>
</dbReference>
<dbReference type="Gene3D" id="1.10.510.10">
    <property type="entry name" value="Transferase(Phosphotransferase) domain 1"/>
    <property type="match status" value="1"/>
</dbReference>
<dbReference type="EMBL" id="CP042425">
    <property type="protein sequence ID" value="QEL13820.1"/>
    <property type="molecule type" value="Genomic_DNA"/>
</dbReference>
<dbReference type="PROSITE" id="PS00107">
    <property type="entry name" value="PROTEIN_KINASE_ATP"/>
    <property type="match status" value="1"/>
</dbReference>
<feature type="compositionally biased region" description="Basic and acidic residues" evidence="6">
    <location>
        <begin position="684"/>
        <end position="695"/>
    </location>
</feature>
<reference evidence="10" key="1">
    <citation type="submission" date="2019-08" db="EMBL/GenBank/DDBJ databases">
        <title>Limnoglobus roseus gen. nov., sp. nov., a novel freshwater planctomycete with a giant genome from the family Gemmataceae.</title>
        <authorList>
            <person name="Kulichevskaya I.S."/>
            <person name="Naumoff D.G."/>
            <person name="Miroshnikov K."/>
            <person name="Ivanova A."/>
            <person name="Philippov D.A."/>
            <person name="Hakobyan A."/>
            <person name="Rijpstra I.C."/>
            <person name="Sinninghe Damste J.S."/>
            <person name="Liesack W."/>
            <person name="Dedysh S.N."/>
        </authorList>
    </citation>
    <scope>NUCLEOTIDE SEQUENCE [LARGE SCALE GENOMIC DNA]</scope>
    <source>
        <strain evidence="10">PX52</strain>
    </source>
</reference>
<dbReference type="Gene3D" id="3.30.200.20">
    <property type="entry name" value="Phosphorylase Kinase, domain 1"/>
    <property type="match status" value="1"/>
</dbReference>
<keyword evidence="7" id="KW-0812">Transmembrane</keyword>
<evidence type="ECO:0000256" key="7">
    <source>
        <dbReference type="SAM" id="Phobius"/>
    </source>
</evidence>
<dbReference type="GO" id="GO:0004674">
    <property type="term" value="F:protein serine/threonine kinase activity"/>
    <property type="evidence" value="ECO:0007669"/>
    <property type="project" value="UniProtKB-KW"/>
</dbReference>
<evidence type="ECO:0000256" key="3">
    <source>
        <dbReference type="ARBA" id="ARBA00022777"/>
    </source>
</evidence>
<evidence type="ECO:0000256" key="5">
    <source>
        <dbReference type="PROSITE-ProRule" id="PRU10141"/>
    </source>
</evidence>
<feature type="region of interest" description="Disordered" evidence="6">
    <location>
        <begin position="1"/>
        <end position="23"/>
    </location>
</feature>
<dbReference type="InterPro" id="IPR008271">
    <property type="entry name" value="Ser/Thr_kinase_AS"/>
</dbReference>
<dbReference type="AlphaFoldDB" id="A0A5C1A565"/>
<feature type="binding site" evidence="5">
    <location>
        <position position="115"/>
    </location>
    <ligand>
        <name>ATP</name>
        <dbReference type="ChEBI" id="CHEBI:30616"/>
    </ligand>
</feature>
<dbReference type="Pfam" id="PF00069">
    <property type="entry name" value="Pkinase"/>
    <property type="match status" value="1"/>
</dbReference>
<proteinExistence type="predicted"/>
<dbReference type="KEGG" id="lrs:PX52LOC_00678"/>
<dbReference type="InterPro" id="IPR017441">
    <property type="entry name" value="Protein_kinase_ATP_BS"/>
</dbReference>
<evidence type="ECO:0000256" key="6">
    <source>
        <dbReference type="SAM" id="MobiDB-lite"/>
    </source>
</evidence>
<dbReference type="GO" id="GO:0005829">
    <property type="term" value="C:cytosol"/>
    <property type="evidence" value="ECO:0007669"/>
    <property type="project" value="TreeGrafter"/>
</dbReference>
<dbReference type="InterPro" id="IPR045269">
    <property type="entry name" value="Atg1-like"/>
</dbReference>
<dbReference type="RefSeq" id="WP_168218786.1">
    <property type="nucleotide sequence ID" value="NZ_CP042425.1"/>
</dbReference>
<evidence type="ECO:0000313" key="10">
    <source>
        <dbReference type="Proteomes" id="UP000324974"/>
    </source>
</evidence>
<keyword evidence="9" id="KW-0723">Serine/threonine-protein kinase</keyword>
<feature type="region of interest" description="Disordered" evidence="6">
    <location>
        <begin position="670"/>
        <end position="695"/>
    </location>
</feature>
<dbReference type="CDD" id="cd14014">
    <property type="entry name" value="STKc_PknB_like"/>
    <property type="match status" value="1"/>
</dbReference>
<organism evidence="9 10">
    <name type="scientific">Limnoglobus roseus</name>
    <dbReference type="NCBI Taxonomy" id="2598579"/>
    <lineage>
        <taxon>Bacteria</taxon>
        <taxon>Pseudomonadati</taxon>
        <taxon>Planctomycetota</taxon>
        <taxon>Planctomycetia</taxon>
        <taxon>Gemmatales</taxon>
        <taxon>Gemmataceae</taxon>
        <taxon>Limnoglobus</taxon>
    </lineage>
</organism>
<dbReference type="PROSITE" id="PS50011">
    <property type="entry name" value="PROTEIN_KINASE_DOM"/>
    <property type="match status" value="1"/>
</dbReference>
<accession>A0A5C1A565</accession>
<keyword evidence="7" id="KW-0472">Membrane</keyword>
<feature type="domain" description="Protein kinase" evidence="8">
    <location>
        <begin position="86"/>
        <end position="357"/>
    </location>
</feature>
<keyword evidence="4 5" id="KW-0067">ATP-binding</keyword>
<gene>
    <name evidence="9" type="ORF">PX52LOC_00678</name>
</gene>
<evidence type="ECO:0000259" key="8">
    <source>
        <dbReference type="PROSITE" id="PS50011"/>
    </source>
</evidence>
<feature type="region of interest" description="Disordered" evidence="6">
    <location>
        <begin position="36"/>
        <end position="61"/>
    </location>
</feature>
<dbReference type="InterPro" id="IPR011009">
    <property type="entry name" value="Kinase-like_dom_sf"/>
</dbReference>
<evidence type="ECO:0000313" key="9">
    <source>
        <dbReference type="EMBL" id="QEL13820.1"/>
    </source>
</evidence>
<evidence type="ECO:0000256" key="1">
    <source>
        <dbReference type="ARBA" id="ARBA00022679"/>
    </source>
</evidence>
<feature type="compositionally biased region" description="Polar residues" evidence="6">
    <location>
        <begin position="14"/>
        <end position="23"/>
    </location>
</feature>
<dbReference type="SUPFAM" id="SSF56112">
    <property type="entry name" value="Protein kinase-like (PK-like)"/>
    <property type="match status" value="1"/>
</dbReference>
<keyword evidence="10" id="KW-1185">Reference proteome</keyword>
<dbReference type="GO" id="GO:0016020">
    <property type="term" value="C:membrane"/>
    <property type="evidence" value="ECO:0007669"/>
    <property type="project" value="TreeGrafter"/>
</dbReference>
<dbReference type="PANTHER" id="PTHR24348:SF22">
    <property type="entry name" value="NON-SPECIFIC SERINE_THREONINE PROTEIN KINASE"/>
    <property type="match status" value="1"/>
</dbReference>
<dbReference type="GO" id="GO:0005776">
    <property type="term" value="C:autophagosome"/>
    <property type="evidence" value="ECO:0007669"/>
    <property type="project" value="TreeGrafter"/>
</dbReference>
<sequence length="782" mass="86907">MSSVNDDDARPDTDLSSGPTGTFHQHINALYSGTLQQPEKSPADGATQTFAAPDIGPQPSVSSRHELTLLIARSKEGLDAPLLHGYELLRELGSGAYGTVWEARNTDTHERVAIKFFLSTRQDTGTVLEEVTNLRDADGCYGIISVKQVNRHGTPPHNIPNYVMSLEMGGSLQKKIDAGRLPTVEAVALFTQLCRAMAFVHARGLLHCDLKPANILLNTANEPVVADFGQAQRASSTVAALGTFFFMAPEQATRQIRTPATQSDVYSLGAILYTMLVGKPPRHDEALLAKLRNTSDVDDTLDAYREGLKNLPTPTAHREFADPLLAQVIDRCLSLDPVNRPDDAGDILRGLKHRDWWARTKPIITVGTVATAVAILFMVSLSILAADYVLKRSKADITREIQGSLLRDAWFGRQETEGKLQERIDVLESAAENCPRELRATFASLAAKVAANNFQPAVLTEDDRRPVDEWLKGCHRDLLLRESPHGRKGISIVLATQGRGFIVSRVRTRDGQLEDRTDPSTRQLYSTDWSFRDYFNGKGNDYAHRGQPHEPIRATQISYAYQSSADKRPWLIDVSTPILANPAYGGQPPVVAVLVSGFDLSKDLKDWIEAPPETFPPEMTIASQVRSVLVNERGSWVWHEDRMAAMAADPTHPHDPERYLVETEDGFRFPTTEGPPDPLVRGVSSEHRDSLAPEDGSRPHHYIAAYEPLRPFAQSRYEELKPKEWYLIVKLDAATALRPVDELKQKMLWAGSILFAGLLALTVTLWVWLIRLLRRQEFATHG</sequence>
<evidence type="ECO:0000256" key="4">
    <source>
        <dbReference type="ARBA" id="ARBA00022840"/>
    </source>
</evidence>
<dbReference type="GO" id="GO:0005524">
    <property type="term" value="F:ATP binding"/>
    <property type="evidence" value="ECO:0007669"/>
    <property type="project" value="UniProtKB-UniRule"/>
</dbReference>
<keyword evidence="7" id="KW-1133">Transmembrane helix</keyword>
<name>A0A5C1A565_9BACT</name>